<dbReference type="EMBL" id="CCKQ01005764">
    <property type="protein sequence ID" value="CDW77021.1"/>
    <property type="molecule type" value="Genomic_DNA"/>
</dbReference>
<sequence>MVGNGKDLLKIQNKPSEQQQLKNKLQLDKIGVVIEQNSKQFTSHNEGLNESISVMVKQSLDLAFKNINSNMRQMKNEIIGLDQQAGELDTKIDGLESKVDGIDVQVKGLDSKVNGLDTKVIKIQDDMEFIKLSLTQILQKYNQ</sequence>
<evidence type="ECO:0008006" key="4">
    <source>
        <dbReference type="Google" id="ProtNLM"/>
    </source>
</evidence>
<dbReference type="OrthoDB" id="3175455at2759"/>
<proteinExistence type="predicted"/>
<accession>A0A078A8B5</accession>
<dbReference type="Proteomes" id="UP000039865">
    <property type="component" value="Unassembled WGS sequence"/>
</dbReference>
<evidence type="ECO:0000313" key="3">
    <source>
        <dbReference type="Proteomes" id="UP000039865"/>
    </source>
</evidence>
<dbReference type="Gene3D" id="1.20.5.170">
    <property type="match status" value="1"/>
</dbReference>
<dbReference type="AlphaFoldDB" id="A0A078A8B5"/>
<dbReference type="InParanoid" id="A0A078A8B5"/>
<gene>
    <name evidence="2" type="primary">Contig7089.g7583</name>
    <name evidence="2" type="ORF">STYLEM_5988</name>
</gene>
<evidence type="ECO:0000256" key="1">
    <source>
        <dbReference type="SAM" id="Coils"/>
    </source>
</evidence>
<protein>
    <recommendedName>
        <fullName evidence="4">t-SNARE coiled-coil homology domain-containing protein</fullName>
    </recommendedName>
</protein>
<keyword evidence="1" id="KW-0175">Coiled coil</keyword>
<reference evidence="2 3" key="1">
    <citation type="submission" date="2014-06" db="EMBL/GenBank/DDBJ databases">
        <authorList>
            <person name="Swart Estienne"/>
        </authorList>
    </citation>
    <scope>NUCLEOTIDE SEQUENCE [LARGE SCALE GENOMIC DNA]</scope>
    <source>
        <strain evidence="2 3">130c</strain>
    </source>
</reference>
<organism evidence="2 3">
    <name type="scientific">Stylonychia lemnae</name>
    <name type="common">Ciliate</name>
    <dbReference type="NCBI Taxonomy" id="5949"/>
    <lineage>
        <taxon>Eukaryota</taxon>
        <taxon>Sar</taxon>
        <taxon>Alveolata</taxon>
        <taxon>Ciliophora</taxon>
        <taxon>Intramacronucleata</taxon>
        <taxon>Spirotrichea</taxon>
        <taxon>Stichotrichia</taxon>
        <taxon>Sporadotrichida</taxon>
        <taxon>Oxytrichidae</taxon>
        <taxon>Stylonychinae</taxon>
        <taxon>Stylonychia</taxon>
    </lineage>
</organism>
<evidence type="ECO:0000313" key="2">
    <source>
        <dbReference type="EMBL" id="CDW77021.1"/>
    </source>
</evidence>
<keyword evidence="3" id="KW-1185">Reference proteome</keyword>
<feature type="coiled-coil region" evidence="1">
    <location>
        <begin position="57"/>
        <end position="84"/>
    </location>
</feature>
<name>A0A078A8B5_STYLE</name>